<keyword evidence="3 6" id="KW-0731">Sigma factor</keyword>
<dbReference type="InterPro" id="IPR013324">
    <property type="entry name" value="RNA_pol_sigma_r3/r4-like"/>
</dbReference>
<dbReference type="InterPro" id="IPR039425">
    <property type="entry name" value="RNA_pol_sigma-70-like"/>
</dbReference>
<dbReference type="Pfam" id="PF04542">
    <property type="entry name" value="Sigma70_r2"/>
    <property type="match status" value="1"/>
</dbReference>
<dbReference type="InterPro" id="IPR013249">
    <property type="entry name" value="RNA_pol_sigma70_r4_t2"/>
</dbReference>
<proteinExistence type="inferred from homology"/>
<evidence type="ECO:0000313" key="10">
    <source>
        <dbReference type="EMBL" id="ABS63484.1"/>
    </source>
</evidence>
<dbReference type="Gene3D" id="1.10.10.10">
    <property type="entry name" value="Winged helix-like DNA-binding domain superfamily/Winged helix DNA-binding domain"/>
    <property type="match status" value="1"/>
</dbReference>
<evidence type="ECO:0000256" key="6">
    <source>
        <dbReference type="RuleBase" id="RU000716"/>
    </source>
</evidence>
<dbReference type="HOGENOM" id="CLU_047691_9_3_5"/>
<dbReference type="SUPFAM" id="SSF88946">
    <property type="entry name" value="Sigma2 domain of RNA polymerase sigma factors"/>
    <property type="match status" value="1"/>
</dbReference>
<keyword evidence="5 6" id="KW-0804">Transcription</keyword>
<feature type="domain" description="RNA polymerase sigma factor 70 region 4 type 2" evidence="9">
    <location>
        <begin position="163"/>
        <end position="214"/>
    </location>
</feature>
<evidence type="ECO:0000256" key="1">
    <source>
        <dbReference type="ARBA" id="ARBA00010641"/>
    </source>
</evidence>
<evidence type="ECO:0000313" key="11">
    <source>
        <dbReference type="Proteomes" id="UP000006377"/>
    </source>
</evidence>
<dbReference type="InterPro" id="IPR036388">
    <property type="entry name" value="WH-like_DNA-bd_sf"/>
</dbReference>
<keyword evidence="2 6" id="KW-0805">Transcription regulation</keyword>
<dbReference type="GO" id="GO:0006352">
    <property type="term" value="P:DNA-templated transcription initiation"/>
    <property type="evidence" value="ECO:0007669"/>
    <property type="project" value="InterPro"/>
</dbReference>
<evidence type="ECO:0000256" key="5">
    <source>
        <dbReference type="ARBA" id="ARBA00023163"/>
    </source>
</evidence>
<dbReference type="KEGG" id="pla:Plav_1868"/>
<dbReference type="Gene3D" id="1.10.1740.10">
    <property type="match status" value="1"/>
</dbReference>
<dbReference type="InterPro" id="IPR000838">
    <property type="entry name" value="RNA_pol_sigma70_ECF_CS"/>
</dbReference>
<dbReference type="InterPro" id="IPR014284">
    <property type="entry name" value="RNA_pol_sigma-70_dom"/>
</dbReference>
<dbReference type="PANTHER" id="PTHR43133">
    <property type="entry name" value="RNA POLYMERASE ECF-TYPE SIGMA FACTO"/>
    <property type="match status" value="1"/>
</dbReference>
<feature type="region of interest" description="Disordered" evidence="7">
    <location>
        <begin position="131"/>
        <end position="150"/>
    </location>
</feature>
<dbReference type="GO" id="GO:0016987">
    <property type="term" value="F:sigma factor activity"/>
    <property type="evidence" value="ECO:0007669"/>
    <property type="project" value="UniProtKB-KW"/>
</dbReference>
<evidence type="ECO:0000256" key="3">
    <source>
        <dbReference type="ARBA" id="ARBA00023082"/>
    </source>
</evidence>
<dbReference type="SUPFAM" id="SSF88659">
    <property type="entry name" value="Sigma3 and sigma4 domains of RNA polymerase sigma factors"/>
    <property type="match status" value="1"/>
</dbReference>
<protein>
    <recommendedName>
        <fullName evidence="6">RNA polymerase sigma factor</fullName>
    </recommendedName>
</protein>
<dbReference type="STRING" id="402881.Plav_1868"/>
<dbReference type="InterPro" id="IPR007627">
    <property type="entry name" value="RNA_pol_sigma70_r2"/>
</dbReference>
<reference evidence="10 11" key="1">
    <citation type="journal article" date="2011" name="Stand. Genomic Sci.">
        <title>Complete genome sequence of Parvibaculum lavamentivorans type strain (DS-1(T)).</title>
        <authorList>
            <person name="Schleheck D."/>
            <person name="Weiss M."/>
            <person name="Pitluck S."/>
            <person name="Bruce D."/>
            <person name="Land M.L."/>
            <person name="Han S."/>
            <person name="Saunders E."/>
            <person name="Tapia R."/>
            <person name="Detter C."/>
            <person name="Brettin T."/>
            <person name="Han J."/>
            <person name="Woyke T."/>
            <person name="Goodwin L."/>
            <person name="Pennacchio L."/>
            <person name="Nolan M."/>
            <person name="Cook A.M."/>
            <person name="Kjelleberg S."/>
            <person name="Thomas T."/>
        </authorList>
    </citation>
    <scope>NUCLEOTIDE SEQUENCE [LARGE SCALE GENOMIC DNA]</scope>
    <source>
        <strain evidence="11">DS-1 / DSM 13023 / NCIMB 13966</strain>
    </source>
</reference>
<dbReference type="PROSITE" id="PS01063">
    <property type="entry name" value="SIGMA70_ECF"/>
    <property type="match status" value="1"/>
</dbReference>
<dbReference type="EMBL" id="CP000774">
    <property type="protein sequence ID" value="ABS63484.1"/>
    <property type="molecule type" value="Genomic_DNA"/>
</dbReference>
<keyword evidence="11" id="KW-1185">Reference proteome</keyword>
<dbReference type="eggNOG" id="COG1595">
    <property type="taxonomic scope" value="Bacteria"/>
</dbReference>
<dbReference type="PANTHER" id="PTHR43133:SF62">
    <property type="entry name" value="RNA POLYMERASE SIGMA FACTOR SIGZ"/>
    <property type="match status" value="1"/>
</dbReference>
<feature type="domain" description="RNA polymerase sigma-70 region 2" evidence="8">
    <location>
        <begin position="65"/>
        <end position="133"/>
    </location>
</feature>
<dbReference type="CDD" id="cd06171">
    <property type="entry name" value="Sigma70_r4"/>
    <property type="match status" value="1"/>
</dbReference>
<evidence type="ECO:0000259" key="9">
    <source>
        <dbReference type="Pfam" id="PF08281"/>
    </source>
</evidence>
<dbReference type="GO" id="GO:0003677">
    <property type="term" value="F:DNA binding"/>
    <property type="evidence" value="ECO:0007669"/>
    <property type="project" value="UniProtKB-KW"/>
</dbReference>
<dbReference type="NCBIfam" id="TIGR02937">
    <property type="entry name" value="sigma70-ECF"/>
    <property type="match status" value="1"/>
</dbReference>
<accession>A7HUA1</accession>
<evidence type="ECO:0000259" key="8">
    <source>
        <dbReference type="Pfam" id="PF04542"/>
    </source>
</evidence>
<gene>
    <name evidence="10" type="ordered locus">Plav_1868</name>
</gene>
<evidence type="ECO:0000256" key="7">
    <source>
        <dbReference type="SAM" id="MobiDB-lite"/>
    </source>
</evidence>
<name>A7HUA1_PARL1</name>
<evidence type="ECO:0000256" key="4">
    <source>
        <dbReference type="ARBA" id="ARBA00023125"/>
    </source>
</evidence>
<comment type="similarity">
    <text evidence="1 6">Belongs to the sigma-70 factor family. ECF subfamily.</text>
</comment>
<dbReference type="InterPro" id="IPR013325">
    <property type="entry name" value="RNA_pol_sigma_r2"/>
</dbReference>
<evidence type="ECO:0000256" key="2">
    <source>
        <dbReference type="ARBA" id="ARBA00023015"/>
    </source>
</evidence>
<dbReference type="AlphaFoldDB" id="A7HUA1"/>
<sequence length="222" mass="24767">MRTKHAVQIGPARAGRQMWRPNLRKLGLMDEGKAPAEVSPGGAEEMAGLIAAIALHGDRTAFARLFGHYAPRVKSYLRRLRVDERLAEDLAQEVMLTVWRKASQFDGTKASAGTWIFTIARNRFIDTVRRERRPDFDPSDPMLQPEEARPADEEMAGAEIGLRVRAALVTLPPDQAEVVELSFLEGLPHSAIAERLDIPLGTVKSRLRLAFARLRPALEDLK</sequence>
<dbReference type="Pfam" id="PF08281">
    <property type="entry name" value="Sigma70_r4_2"/>
    <property type="match status" value="1"/>
</dbReference>
<dbReference type="Proteomes" id="UP000006377">
    <property type="component" value="Chromosome"/>
</dbReference>
<keyword evidence="4 6" id="KW-0238">DNA-binding</keyword>
<organism evidence="10 11">
    <name type="scientific">Parvibaculum lavamentivorans (strain DS-1 / DSM 13023 / NCIMB 13966)</name>
    <dbReference type="NCBI Taxonomy" id="402881"/>
    <lineage>
        <taxon>Bacteria</taxon>
        <taxon>Pseudomonadati</taxon>
        <taxon>Pseudomonadota</taxon>
        <taxon>Alphaproteobacteria</taxon>
        <taxon>Hyphomicrobiales</taxon>
        <taxon>Parvibaculaceae</taxon>
        <taxon>Parvibaculum</taxon>
    </lineage>
</organism>